<name>A0A964WTD3_9HYPH</name>
<dbReference type="PANTHER" id="PTHR46246:SF1">
    <property type="entry name" value="GUANOSINE-3',5'-BIS(DIPHOSPHATE) 3'-PYROPHOSPHOHYDROLASE MESH1"/>
    <property type="match status" value="1"/>
</dbReference>
<dbReference type="GO" id="GO:0008893">
    <property type="term" value="F:guanosine-3',5'-bis(diphosphate) 3'-diphosphatase activity"/>
    <property type="evidence" value="ECO:0007669"/>
    <property type="project" value="TreeGrafter"/>
</dbReference>
<feature type="domain" description="HD/PDEase" evidence="1">
    <location>
        <begin position="28"/>
        <end position="143"/>
    </location>
</feature>
<dbReference type="Gene3D" id="1.10.3210.10">
    <property type="entry name" value="Hypothetical protein af1432"/>
    <property type="match status" value="1"/>
</dbReference>
<evidence type="ECO:0000313" key="3">
    <source>
        <dbReference type="Proteomes" id="UP000773614"/>
    </source>
</evidence>
<dbReference type="Proteomes" id="UP000773614">
    <property type="component" value="Unassembled WGS sequence"/>
</dbReference>
<gene>
    <name evidence="2" type="ORF">E4O86_08960</name>
</gene>
<protein>
    <submittedName>
        <fullName evidence="2">HD domain-containing protein</fullName>
    </submittedName>
</protein>
<proteinExistence type="predicted"/>
<organism evidence="2 3">
    <name type="scientific">Propylenella binzhouense</name>
    <dbReference type="NCBI Taxonomy" id="2555902"/>
    <lineage>
        <taxon>Bacteria</taxon>
        <taxon>Pseudomonadati</taxon>
        <taxon>Pseudomonadota</taxon>
        <taxon>Alphaproteobacteria</taxon>
        <taxon>Hyphomicrobiales</taxon>
        <taxon>Propylenellaceae</taxon>
        <taxon>Propylenella</taxon>
    </lineage>
</organism>
<dbReference type="PANTHER" id="PTHR46246">
    <property type="entry name" value="GUANOSINE-3',5'-BIS(DIPHOSPHATE) 3'-PYROPHOSPHOHYDROLASE MESH1"/>
    <property type="match status" value="1"/>
</dbReference>
<reference evidence="2" key="1">
    <citation type="submission" date="2019-03" db="EMBL/GenBank/DDBJ databases">
        <title>Afifella sp. nov., isolated from activated sludge.</title>
        <authorList>
            <person name="Li Q."/>
            <person name="Liu Y."/>
        </authorList>
    </citation>
    <scope>NUCLEOTIDE SEQUENCE</scope>
    <source>
        <strain evidence="2">L72</strain>
    </source>
</reference>
<dbReference type="InterPro" id="IPR052194">
    <property type="entry name" value="MESH1"/>
</dbReference>
<dbReference type="AlphaFoldDB" id="A0A964WTD3"/>
<evidence type="ECO:0000259" key="1">
    <source>
        <dbReference type="SMART" id="SM00471"/>
    </source>
</evidence>
<dbReference type="RefSeq" id="WP_161140189.1">
    <property type="nucleotide sequence ID" value="NZ_SPKJ01000022.1"/>
</dbReference>
<keyword evidence="3" id="KW-1185">Reference proteome</keyword>
<comment type="caution">
    <text evidence="2">The sequence shown here is derived from an EMBL/GenBank/DDBJ whole genome shotgun (WGS) entry which is preliminary data.</text>
</comment>
<dbReference type="SMART" id="SM00471">
    <property type="entry name" value="HDc"/>
    <property type="match status" value="1"/>
</dbReference>
<dbReference type="Pfam" id="PF13328">
    <property type="entry name" value="HD_4"/>
    <property type="match status" value="1"/>
</dbReference>
<sequence length="189" mass="20160">MSDEILKIVRAVAFAAERHGLQKRKGERGLPYFTHLAEVAALVAAAGPEAIPAAELPAADLLAAAYLHDVVEDGHATAGEVETLFGRNVAALVGELTDDATLPDEVRRERQVDHIAGASRAARLLKLADKTSNIHGIAEDPPADWPPAKLRAYVEWGVRVVDAGCRGIAPELEHRFDAAVREALARAGD</sequence>
<evidence type="ECO:0000313" key="2">
    <source>
        <dbReference type="EMBL" id="MYZ47841.1"/>
    </source>
</evidence>
<dbReference type="SUPFAM" id="SSF109604">
    <property type="entry name" value="HD-domain/PDEase-like"/>
    <property type="match status" value="1"/>
</dbReference>
<dbReference type="EMBL" id="SPKJ01000022">
    <property type="protein sequence ID" value="MYZ47841.1"/>
    <property type="molecule type" value="Genomic_DNA"/>
</dbReference>
<accession>A0A964WTD3</accession>
<dbReference type="OrthoDB" id="9802385at2"/>
<dbReference type="InterPro" id="IPR003607">
    <property type="entry name" value="HD/PDEase_dom"/>
</dbReference>